<name>C1F3P2_ACIC5</name>
<dbReference type="InterPro" id="IPR036950">
    <property type="entry name" value="PBP_transglycosylase"/>
</dbReference>
<sequence>MLKHKFVTIAVLLLASVAVVFAAIFGFYYFKYQKIVDARLSKPLFADTAKIYAAPFEVRPGQKIDASFVAHELQQAGYTRTGRDPVSQMGTYSLGADSVIVHPGPNSYHAPDSATISFAGGVVSQISGQNGEQLAAYQLEPLLITGLSDAHRVKRRLVTYDELPKYLVPAVTAIEDRRFFQHGGLSYTGIARSFVNDYLLPGHKMYEGASTIDMQVAKMFFLTPDRTWRRKFLQVVVTMELENKLDKKQIFQLYANEVPLGQRGSFSINGFGEAAQAFFGKNVGQLNLDECALLAGLIQSPSWLNPMRHPHRATVRRNEVLDAMVETGAITQDQAAAAKAEPIHLIPSAVDAGEAPYFVDLVRDQLSQRLGNDAYNDQGLRIYTSLDPQLQQAATEAVTEGMQHVDDVVRKQHERAVRYEERHHLKVKPLVLPQVALVALDPHTGQVLALVGGKNYEYSQLNHAMAHRPTGSTFKPIVYASAFNTSLAGTPLTNFNGTSAVFSPVTMLNDEPTTFTTADGKTYSPHDFENKYFGEVTARFTLMESLNNATIQLAQMVGLNNIIALAHQAGLTAFQPTLSAAIGTYEATPLQLAGAYTMFDNNGIWEQPWMLASVRTSNGNVIADYSNQSKPLLDPRVAFLTTALMEAVINHGTGAGARSQYGFTAPAAGKTGTENDSWFAGFTSNLLCVVWVGNDDYSVLHMEGATAALPIWSEFMKKAVTLPQYSDVKDFTPPQGVVEETLDKATNLVADSSCPEDYTAWFLDGTQPTDTCDHVNGNQRNIFQRIFGIGQKPAQPQPQNGQPTQPQTPQAVTVPTPQATPQPQQTEQQPQQEPKKKKKRGFWSRLFGSHNNNNNPQQKPQNNSNQDQPQD</sequence>
<evidence type="ECO:0000256" key="4">
    <source>
        <dbReference type="ARBA" id="ARBA00022645"/>
    </source>
</evidence>
<comment type="pathway">
    <text evidence="1">Cell wall biogenesis; peptidoglycan biosynthesis.</text>
</comment>
<dbReference type="AlphaFoldDB" id="C1F3P2"/>
<keyword evidence="9" id="KW-0511">Multifunctional enzyme</keyword>
<dbReference type="InParanoid" id="C1F3P2"/>
<dbReference type="EC" id="2.4.99.28" evidence="10"/>
<keyword evidence="4" id="KW-0121">Carboxypeptidase</keyword>
<dbReference type="EMBL" id="CP001472">
    <property type="protein sequence ID" value="ACO32532.1"/>
    <property type="molecule type" value="Genomic_DNA"/>
</dbReference>
<dbReference type="FunCoup" id="C1F3P2">
    <property type="interactions" value="134"/>
</dbReference>
<evidence type="ECO:0000256" key="1">
    <source>
        <dbReference type="ARBA" id="ARBA00004752"/>
    </source>
</evidence>
<feature type="compositionally biased region" description="Low complexity" evidence="12">
    <location>
        <begin position="791"/>
        <end position="832"/>
    </location>
</feature>
<dbReference type="InterPro" id="IPR001460">
    <property type="entry name" value="PCN-bd_Tpept"/>
</dbReference>
<accession>C1F3P2</accession>
<comment type="similarity">
    <text evidence="2">In the C-terminal section; belongs to the transpeptidase family.</text>
</comment>
<evidence type="ECO:0000256" key="2">
    <source>
        <dbReference type="ARBA" id="ARBA00007090"/>
    </source>
</evidence>
<dbReference type="PANTHER" id="PTHR32282:SF33">
    <property type="entry name" value="PEPTIDOGLYCAN GLYCOSYLTRANSFERASE"/>
    <property type="match status" value="1"/>
</dbReference>
<dbReference type="Gene3D" id="1.10.3810.10">
    <property type="entry name" value="Biosynthetic peptidoglycan transglycosylase-like"/>
    <property type="match status" value="1"/>
</dbReference>
<dbReference type="CAZy" id="GT51">
    <property type="family name" value="Glycosyltransferase Family 51"/>
</dbReference>
<evidence type="ECO:0000256" key="5">
    <source>
        <dbReference type="ARBA" id="ARBA00022670"/>
    </source>
</evidence>
<dbReference type="STRING" id="240015.ACP_2831"/>
<reference evidence="15 16" key="1">
    <citation type="journal article" date="2009" name="Appl. Environ. Microbiol.">
        <title>Three genomes from the phylum Acidobacteria provide insight into the lifestyles of these microorganisms in soils.</title>
        <authorList>
            <person name="Ward N.L."/>
            <person name="Challacombe J.F."/>
            <person name="Janssen P.H."/>
            <person name="Henrissat B."/>
            <person name="Coutinho P.M."/>
            <person name="Wu M."/>
            <person name="Xie G."/>
            <person name="Haft D.H."/>
            <person name="Sait M."/>
            <person name="Badger J."/>
            <person name="Barabote R.D."/>
            <person name="Bradley B."/>
            <person name="Brettin T.S."/>
            <person name="Brinkac L.M."/>
            <person name="Bruce D."/>
            <person name="Creasy T."/>
            <person name="Daugherty S.C."/>
            <person name="Davidsen T.M."/>
            <person name="DeBoy R.T."/>
            <person name="Detter J.C."/>
            <person name="Dodson R.J."/>
            <person name="Durkin A.S."/>
            <person name="Ganapathy A."/>
            <person name="Gwinn-Giglio M."/>
            <person name="Han C.S."/>
            <person name="Khouri H."/>
            <person name="Kiss H."/>
            <person name="Kothari S.P."/>
            <person name="Madupu R."/>
            <person name="Nelson K.E."/>
            <person name="Nelson W.C."/>
            <person name="Paulsen I."/>
            <person name="Penn K."/>
            <person name="Ren Q."/>
            <person name="Rosovitz M.J."/>
            <person name="Selengut J.D."/>
            <person name="Shrivastava S."/>
            <person name="Sullivan S.A."/>
            <person name="Tapia R."/>
            <person name="Thompson L.S."/>
            <person name="Watkins K.L."/>
            <person name="Yang Q."/>
            <person name="Yu C."/>
            <person name="Zafar N."/>
            <person name="Zhou L."/>
            <person name="Kuske C.R."/>
        </authorList>
    </citation>
    <scope>NUCLEOTIDE SEQUENCE [LARGE SCALE GENOMIC DNA]</scope>
    <source>
        <strain evidence="16">ATCC 51196 / DSM 11244 / BCRC 80197 / JCM 7670 / NBRC 15755 / NCIMB 13165 / 161</strain>
    </source>
</reference>
<dbReference type="Gene3D" id="3.30.2060.10">
    <property type="entry name" value="Penicillin-binding protein 1b domain"/>
    <property type="match status" value="1"/>
</dbReference>
<dbReference type="InterPro" id="IPR001264">
    <property type="entry name" value="Glyco_trans_51"/>
</dbReference>
<keyword evidence="5" id="KW-0645">Protease</keyword>
<dbReference type="Proteomes" id="UP000002207">
    <property type="component" value="Chromosome"/>
</dbReference>
<dbReference type="PANTHER" id="PTHR32282">
    <property type="entry name" value="BINDING PROTEIN TRANSPEPTIDASE, PUTATIVE-RELATED"/>
    <property type="match status" value="1"/>
</dbReference>
<evidence type="ECO:0000256" key="11">
    <source>
        <dbReference type="ARBA" id="ARBA00049902"/>
    </source>
</evidence>
<evidence type="ECO:0000313" key="16">
    <source>
        <dbReference type="Proteomes" id="UP000002207"/>
    </source>
</evidence>
<comment type="similarity">
    <text evidence="3">In the N-terminal section; belongs to the glycosyltransferase 51 family.</text>
</comment>
<evidence type="ECO:0000259" key="13">
    <source>
        <dbReference type="Pfam" id="PF00905"/>
    </source>
</evidence>
<gene>
    <name evidence="15" type="ordered locus">ACP_2831</name>
</gene>
<keyword evidence="6" id="KW-0328">Glycosyltransferase</keyword>
<evidence type="ECO:0000256" key="3">
    <source>
        <dbReference type="ARBA" id="ARBA00007739"/>
    </source>
</evidence>
<dbReference type="KEGG" id="aca:ACP_2831"/>
<keyword evidence="16" id="KW-1185">Reference proteome</keyword>
<keyword evidence="7" id="KW-0808">Transferase</keyword>
<dbReference type="SUPFAM" id="SSF53955">
    <property type="entry name" value="Lysozyme-like"/>
    <property type="match status" value="1"/>
</dbReference>
<dbReference type="GO" id="GO:0006508">
    <property type="term" value="P:proteolysis"/>
    <property type="evidence" value="ECO:0007669"/>
    <property type="project" value="UniProtKB-KW"/>
</dbReference>
<dbReference type="eggNOG" id="COG0744">
    <property type="taxonomic scope" value="Bacteria"/>
</dbReference>
<protein>
    <recommendedName>
        <fullName evidence="10">peptidoglycan glycosyltransferase</fullName>
        <ecNumber evidence="10">2.4.99.28</ecNumber>
    </recommendedName>
</protein>
<feature type="domain" description="Penicillin-binding protein transpeptidase" evidence="13">
    <location>
        <begin position="436"/>
        <end position="675"/>
    </location>
</feature>
<dbReference type="Pfam" id="PF00912">
    <property type="entry name" value="Transgly"/>
    <property type="match status" value="1"/>
</dbReference>
<keyword evidence="8" id="KW-0378">Hydrolase</keyword>
<dbReference type="HOGENOM" id="CLU_006354_2_7_0"/>
<evidence type="ECO:0000256" key="8">
    <source>
        <dbReference type="ARBA" id="ARBA00022801"/>
    </source>
</evidence>
<organism evidence="15 16">
    <name type="scientific">Acidobacterium capsulatum (strain ATCC 51196 / DSM 11244 / BCRC 80197 / JCM 7670 / NBRC 15755 / NCIMB 13165 / 161)</name>
    <dbReference type="NCBI Taxonomy" id="240015"/>
    <lineage>
        <taxon>Bacteria</taxon>
        <taxon>Pseudomonadati</taxon>
        <taxon>Acidobacteriota</taxon>
        <taxon>Terriglobia</taxon>
        <taxon>Terriglobales</taxon>
        <taxon>Acidobacteriaceae</taxon>
        <taxon>Acidobacterium</taxon>
    </lineage>
</organism>
<dbReference type="InterPro" id="IPR012338">
    <property type="entry name" value="Beta-lactam/transpept-like"/>
</dbReference>
<proteinExistence type="inferred from homology"/>
<dbReference type="InterPro" id="IPR050396">
    <property type="entry name" value="Glycosyltr_51/Transpeptidase"/>
</dbReference>
<dbReference type="GO" id="GO:0008658">
    <property type="term" value="F:penicillin binding"/>
    <property type="evidence" value="ECO:0007669"/>
    <property type="project" value="InterPro"/>
</dbReference>
<evidence type="ECO:0000256" key="9">
    <source>
        <dbReference type="ARBA" id="ARBA00023268"/>
    </source>
</evidence>
<evidence type="ECO:0000256" key="6">
    <source>
        <dbReference type="ARBA" id="ARBA00022676"/>
    </source>
</evidence>
<evidence type="ECO:0000256" key="7">
    <source>
        <dbReference type="ARBA" id="ARBA00022679"/>
    </source>
</evidence>
<evidence type="ECO:0000256" key="10">
    <source>
        <dbReference type="ARBA" id="ARBA00044770"/>
    </source>
</evidence>
<dbReference type="Gene3D" id="3.40.710.10">
    <property type="entry name" value="DD-peptidase/beta-lactamase superfamily"/>
    <property type="match status" value="1"/>
</dbReference>
<dbReference type="Pfam" id="PF00905">
    <property type="entry name" value="Transpeptidase"/>
    <property type="match status" value="1"/>
</dbReference>
<feature type="region of interest" description="Disordered" evidence="12">
    <location>
        <begin position="791"/>
        <end position="871"/>
    </location>
</feature>
<dbReference type="SUPFAM" id="SSF56601">
    <property type="entry name" value="beta-lactamase/transpeptidase-like"/>
    <property type="match status" value="1"/>
</dbReference>
<evidence type="ECO:0000256" key="12">
    <source>
        <dbReference type="SAM" id="MobiDB-lite"/>
    </source>
</evidence>
<dbReference type="GO" id="GO:0008955">
    <property type="term" value="F:peptidoglycan glycosyltransferase activity"/>
    <property type="evidence" value="ECO:0007669"/>
    <property type="project" value="UniProtKB-EC"/>
</dbReference>
<evidence type="ECO:0000259" key="14">
    <source>
        <dbReference type="Pfam" id="PF00912"/>
    </source>
</evidence>
<evidence type="ECO:0000313" key="15">
    <source>
        <dbReference type="EMBL" id="ACO32532.1"/>
    </source>
</evidence>
<comment type="catalytic activity">
    <reaction evidence="11">
        <text>[GlcNAc-(1-&gt;4)-Mur2Ac(oyl-L-Ala-gamma-D-Glu-L-Lys-D-Ala-D-Ala)](n)-di-trans,octa-cis-undecaprenyl diphosphate + beta-D-GlcNAc-(1-&gt;4)-Mur2Ac(oyl-L-Ala-gamma-D-Glu-L-Lys-D-Ala-D-Ala)-di-trans,octa-cis-undecaprenyl diphosphate = [GlcNAc-(1-&gt;4)-Mur2Ac(oyl-L-Ala-gamma-D-Glu-L-Lys-D-Ala-D-Ala)](n+1)-di-trans,octa-cis-undecaprenyl diphosphate + di-trans,octa-cis-undecaprenyl diphosphate + H(+)</text>
        <dbReference type="Rhea" id="RHEA:23708"/>
        <dbReference type="Rhea" id="RHEA-COMP:9602"/>
        <dbReference type="Rhea" id="RHEA-COMP:9603"/>
        <dbReference type="ChEBI" id="CHEBI:15378"/>
        <dbReference type="ChEBI" id="CHEBI:58405"/>
        <dbReference type="ChEBI" id="CHEBI:60033"/>
        <dbReference type="ChEBI" id="CHEBI:78435"/>
        <dbReference type="EC" id="2.4.99.28"/>
    </reaction>
</comment>
<dbReference type="InterPro" id="IPR023346">
    <property type="entry name" value="Lysozyme-like_dom_sf"/>
</dbReference>
<feature type="domain" description="Glycosyl transferase family 51" evidence="14">
    <location>
        <begin position="151"/>
        <end position="324"/>
    </location>
</feature>
<feature type="compositionally biased region" description="Low complexity" evidence="12">
    <location>
        <begin position="851"/>
        <end position="871"/>
    </location>
</feature>
<dbReference type="GO" id="GO:0004180">
    <property type="term" value="F:carboxypeptidase activity"/>
    <property type="evidence" value="ECO:0007669"/>
    <property type="project" value="UniProtKB-KW"/>
</dbReference>